<gene>
    <name evidence="1" type="ORF">HFN_0183</name>
</gene>
<keyword evidence="2" id="KW-1185">Reference proteome</keyword>
<comment type="caution">
    <text evidence="1">The sequence shown here is derived from an EMBL/GenBank/DDBJ whole genome shotgun (WGS) entry which is preliminary data.</text>
</comment>
<dbReference type="STRING" id="1325130.HFN_0183"/>
<sequence>MCVPSKKMRRKIRRAMAQPKIIPLVEIDNVIPKDVLDKIESYDNAFYYKHNSEILVGGAHRGFFELDSKSKDTKSPLNPWAFVRVKNEAITLKACLESILPAIQRGVIGYNDCTDGSEEIILDFCAKYPSFIPYKYPFEVQIKSPKSQENYLYEYYNFVLSKIPKGEWLIKIDVDQIYDAKKLYKSFYIPKKDYELVSYSRLNVGIENNKVYVENGSSSKYLLTPGDRWLIKNVYLSFKEWIVNPEADPKDFCYCEVLGSTRDGSMLRKHYATELPCYHFAFIKDYRKITDFSHKEHRISLKEFKKLNPDGIIGTRDPALLNEEEILKIYRGFNWSK</sequence>
<dbReference type="Gene3D" id="3.90.550.10">
    <property type="entry name" value="Spore Coat Polysaccharide Biosynthesis Protein SpsA, Chain A"/>
    <property type="match status" value="1"/>
</dbReference>
<dbReference type="CDD" id="cd00761">
    <property type="entry name" value="Glyco_tranf_GTA_type"/>
    <property type="match status" value="1"/>
</dbReference>
<keyword evidence="1" id="KW-0808">Transferase</keyword>
<dbReference type="InterPro" id="IPR010446">
    <property type="entry name" value="GalNAc_Trfase_b"/>
</dbReference>
<dbReference type="Proteomes" id="UP000018143">
    <property type="component" value="Unassembled WGS sequence"/>
</dbReference>
<dbReference type="Pfam" id="PF06306">
    <property type="entry name" value="CgtA"/>
    <property type="match status" value="1"/>
</dbReference>
<accession>T1DW24</accession>
<dbReference type="eggNOG" id="COG1083">
    <property type="taxonomic scope" value="Bacteria"/>
</dbReference>
<dbReference type="SUPFAM" id="SSF53448">
    <property type="entry name" value="Nucleotide-diphospho-sugar transferases"/>
    <property type="match status" value="1"/>
</dbReference>
<name>T1DW24_9HELI</name>
<dbReference type="InterPro" id="IPR029044">
    <property type="entry name" value="Nucleotide-diphossugar_trans"/>
</dbReference>
<organism evidence="1 2">
    <name type="scientific">Helicobacter fennelliae MRY12-0050</name>
    <dbReference type="NCBI Taxonomy" id="1325130"/>
    <lineage>
        <taxon>Bacteria</taxon>
        <taxon>Pseudomonadati</taxon>
        <taxon>Campylobacterota</taxon>
        <taxon>Epsilonproteobacteria</taxon>
        <taxon>Campylobacterales</taxon>
        <taxon>Helicobacteraceae</taxon>
        <taxon>Helicobacter</taxon>
    </lineage>
</organism>
<evidence type="ECO:0000313" key="2">
    <source>
        <dbReference type="Proteomes" id="UP000018143"/>
    </source>
</evidence>
<dbReference type="EC" id="2.4.1.-" evidence="1"/>
<dbReference type="GO" id="GO:0016757">
    <property type="term" value="F:glycosyltransferase activity"/>
    <property type="evidence" value="ECO:0007669"/>
    <property type="project" value="UniProtKB-KW"/>
</dbReference>
<dbReference type="AlphaFoldDB" id="T1DW24"/>
<protein>
    <submittedName>
        <fullName evidence="1">Beta-1,4-N-acetylgalactosaminyltransferase</fullName>
        <ecNumber evidence="1">2.4.1.-</ecNumber>
    </submittedName>
</protein>
<keyword evidence="1" id="KW-0328">Glycosyltransferase</keyword>
<dbReference type="EMBL" id="BASD01000012">
    <property type="protein sequence ID" value="GAD19052.1"/>
    <property type="molecule type" value="Genomic_DNA"/>
</dbReference>
<reference evidence="1 2" key="1">
    <citation type="journal article" date="2013" name="Genome Announc.">
        <title>Draft Genome Sequence of Helicobacter fennelliae Strain MRY12-0050, Isolated from a Bacteremia Patient.</title>
        <authorList>
            <person name="Rimbara E."/>
            <person name="Matsui M."/>
            <person name="Mori S."/>
            <person name="Suzuki S."/>
            <person name="Suzuki M."/>
            <person name="Kim H."/>
            <person name="Sekizuka T."/>
            <person name="Kuroda M."/>
            <person name="Shibayama K."/>
        </authorList>
    </citation>
    <scope>NUCLEOTIDE SEQUENCE [LARGE SCALE GENOMIC DNA]</scope>
    <source>
        <strain evidence="1 2">MRY12-0050</strain>
    </source>
</reference>
<evidence type="ECO:0000313" key="1">
    <source>
        <dbReference type="EMBL" id="GAD19052.1"/>
    </source>
</evidence>
<proteinExistence type="predicted"/>